<dbReference type="PANTHER" id="PTHR30446">
    <property type="entry name" value="RECOMBINATION PROTEIN RECR"/>
    <property type="match status" value="1"/>
</dbReference>
<dbReference type="Gene3D" id="1.10.8.420">
    <property type="entry name" value="RecR Domain 1"/>
    <property type="match status" value="1"/>
</dbReference>
<evidence type="ECO:0000256" key="5">
    <source>
        <dbReference type="ARBA" id="ARBA00023172"/>
    </source>
</evidence>
<comment type="caution">
    <text evidence="9">The sequence shown here is derived from an EMBL/GenBank/DDBJ whole genome shotgun (WGS) entry which is preliminary data.</text>
</comment>
<dbReference type="NCBIfam" id="TIGR00615">
    <property type="entry name" value="recR"/>
    <property type="match status" value="1"/>
</dbReference>
<comment type="similarity">
    <text evidence="7">Belongs to the RecR family.</text>
</comment>
<sequence length="208" mass="23548">MYPKSIQKLIEIFSRFPTVGPRTASRFVFYLLKLSDGEMNELIAALQSLKREIRQCSFCFNSFEAEEDERKTGPASPQGGLCAICRDETRDQTLLCIVEKESDLETLEKTKQYRGRYFILGGVNDILKKEGVQNIKAQELKERMAGAIQEIILALNPTTEGEATVLYLERLLAPYGKKITRLGRGLPVGGELEYADEETLRSAMESRR</sequence>
<dbReference type="GO" id="GO:0006310">
    <property type="term" value="P:DNA recombination"/>
    <property type="evidence" value="ECO:0007669"/>
    <property type="project" value="UniProtKB-UniRule"/>
</dbReference>
<accession>A0A1G2QXL8</accession>
<dbReference type="Proteomes" id="UP000178170">
    <property type="component" value="Unassembled WGS sequence"/>
</dbReference>
<keyword evidence="3 7" id="KW-0863">Zinc-finger</keyword>
<evidence type="ECO:0000259" key="8">
    <source>
        <dbReference type="PROSITE" id="PS50880"/>
    </source>
</evidence>
<dbReference type="Pfam" id="PF21176">
    <property type="entry name" value="RecR_HhH"/>
    <property type="match status" value="1"/>
</dbReference>
<comment type="caution">
    <text evidence="7">Lacks conserved residue(s) required for the propagation of feature annotation.</text>
</comment>
<evidence type="ECO:0000256" key="3">
    <source>
        <dbReference type="ARBA" id="ARBA00022771"/>
    </source>
</evidence>
<dbReference type="HAMAP" id="MF_00017">
    <property type="entry name" value="RecR"/>
    <property type="match status" value="1"/>
</dbReference>
<dbReference type="Gene3D" id="6.10.250.240">
    <property type="match status" value="1"/>
</dbReference>
<proteinExistence type="inferred from homology"/>
<name>A0A1G2QXL8_9BACT</name>
<comment type="function">
    <text evidence="7">May play a role in DNA repair. It seems to be involved in an RecBC-independent recombinational process of DNA repair. It may act with RecF and RecO.</text>
</comment>
<evidence type="ECO:0000256" key="4">
    <source>
        <dbReference type="ARBA" id="ARBA00022833"/>
    </source>
</evidence>
<dbReference type="InterPro" id="IPR034137">
    <property type="entry name" value="TOPRIM_RecR"/>
</dbReference>
<evidence type="ECO:0000256" key="6">
    <source>
        <dbReference type="ARBA" id="ARBA00023204"/>
    </source>
</evidence>
<dbReference type="AlphaFoldDB" id="A0A1G2QXL8"/>
<organism evidence="9 10">
    <name type="scientific">Candidatus Wildermuthbacteria bacterium RIFCSPHIGHO2_01_FULL_48_27b</name>
    <dbReference type="NCBI Taxonomy" id="1802447"/>
    <lineage>
        <taxon>Bacteria</taxon>
        <taxon>Candidatus Wildermuthiibacteriota</taxon>
    </lineage>
</organism>
<dbReference type="InterPro" id="IPR023627">
    <property type="entry name" value="Rcmb_RecR"/>
</dbReference>
<dbReference type="Pfam" id="PF21175">
    <property type="entry name" value="RecR_C"/>
    <property type="match status" value="1"/>
</dbReference>
<keyword evidence="4 7" id="KW-0862">Zinc</keyword>
<keyword evidence="2 7" id="KW-0227">DNA damage</keyword>
<dbReference type="SUPFAM" id="SSF111304">
    <property type="entry name" value="Recombination protein RecR"/>
    <property type="match status" value="1"/>
</dbReference>
<evidence type="ECO:0000313" key="10">
    <source>
        <dbReference type="Proteomes" id="UP000178170"/>
    </source>
</evidence>
<dbReference type="CDD" id="cd01025">
    <property type="entry name" value="TOPRIM_recR"/>
    <property type="match status" value="1"/>
</dbReference>
<keyword evidence="5 7" id="KW-0233">DNA recombination</keyword>
<reference evidence="9 10" key="1">
    <citation type="journal article" date="2016" name="Nat. Commun.">
        <title>Thousands of microbial genomes shed light on interconnected biogeochemical processes in an aquifer system.</title>
        <authorList>
            <person name="Anantharaman K."/>
            <person name="Brown C.T."/>
            <person name="Hug L.A."/>
            <person name="Sharon I."/>
            <person name="Castelle C.J."/>
            <person name="Probst A.J."/>
            <person name="Thomas B.C."/>
            <person name="Singh A."/>
            <person name="Wilkins M.J."/>
            <person name="Karaoz U."/>
            <person name="Brodie E.L."/>
            <person name="Williams K.H."/>
            <person name="Hubbard S.S."/>
            <person name="Banfield J.F."/>
        </authorList>
    </citation>
    <scope>NUCLEOTIDE SEQUENCE [LARGE SCALE GENOMIC DNA]</scope>
</reference>
<dbReference type="Pfam" id="PF13662">
    <property type="entry name" value="Toprim_4"/>
    <property type="match status" value="1"/>
</dbReference>
<dbReference type="InterPro" id="IPR000093">
    <property type="entry name" value="DNA_Rcmb_RecR"/>
</dbReference>
<dbReference type="Gene3D" id="3.40.1360.10">
    <property type="match status" value="1"/>
</dbReference>
<evidence type="ECO:0000256" key="2">
    <source>
        <dbReference type="ARBA" id="ARBA00022763"/>
    </source>
</evidence>
<dbReference type="GO" id="GO:0006281">
    <property type="term" value="P:DNA repair"/>
    <property type="evidence" value="ECO:0007669"/>
    <property type="project" value="UniProtKB-UniRule"/>
</dbReference>
<evidence type="ECO:0000256" key="1">
    <source>
        <dbReference type="ARBA" id="ARBA00022723"/>
    </source>
</evidence>
<dbReference type="GO" id="GO:0003677">
    <property type="term" value="F:DNA binding"/>
    <property type="evidence" value="ECO:0007669"/>
    <property type="project" value="UniProtKB-UniRule"/>
</dbReference>
<keyword evidence="6 7" id="KW-0234">DNA repair</keyword>
<dbReference type="EMBL" id="MHTS01000006">
    <property type="protein sequence ID" value="OHA64889.1"/>
    <property type="molecule type" value="Genomic_DNA"/>
</dbReference>
<dbReference type="InterPro" id="IPR006171">
    <property type="entry name" value="TOPRIM_dom"/>
</dbReference>
<dbReference type="SMART" id="SM00493">
    <property type="entry name" value="TOPRIM"/>
    <property type="match status" value="1"/>
</dbReference>
<gene>
    <name evidence="7" type="primary">recR</name>
    <name evidence="9" type="ORF">A2843_00030</name>
</gene>
<dbReference type="GO" id="GO:0008270">
    <property type="term" value="F:zinc ion binding"/>
    <property type="evidence" value="ECO:0007669"/>
    <property type="project" value="UniProtKB-KW"/>
</dbReference>
<protein>
    <recommendedName>
        <fullName evidence="7">Recombination protein RecR</fullName>
    </recommendedName>
</protein>
<feature type="domain" description="Toprim" evidence="8">
    <location>
        <begin position="93"/>
        <end position="187"/>
    </location>
</feature>
<evidence type="ECO:0000313" key="9">
    <source>
        <dbReference type="EMBL" id="OHA64889.1"/>
    </source>
</evidence>
<evidence type="ECO:0000256" key="7">
    <source>
        <dbReference type="HAMAP-Rule" id="MF_00017"/>
    </source>
</evidence>
<dbReference type="PANTHER" id="PTHR30446:SF0">
    <property type="entry name" value="RECOMBINATION PROTEIN RECR"/>
    <property type="match status" value="1"/>
</dbReference>
<keyword evidence="1 7" id="KW-0479">Metal-binding</keyword>
<dbReference type="PROSITE" id="PS50880">
    <property type="entry name" value="TOPRIM"/>
    <property type="match status" value="1"/>
</dbReference>